<dbReference type="PROSITE" id="PS00678">
    <property type="entry name" value="WD_REPEATS_1"/>
    <property type="match status" value="1"/>
</dbReference>
<reference evidence="6" key="1">
    <citation type="submission" date="2023-04" db="EMBL/GenBank/DDBJ databases">
        <title>Phytophthora fragariaefolia NBRC 109709.</title>
        <authorList>
            <person name="Ichikawa N."/>
            <person name="Sato H."/>
            <person name="Tonouchi N."/>
        </authorList>
    </citation>
    <scope>NUCLEOTIDE SEQUENCE</scope>
    <source>
        <strain evidence="6">NBRC 109709</strain>
    </source>
</reference>
<dbReference type="InterPro" id="IPR015943">
    <property type="entry name" value="WD40/YVTN_repeat-like_dom_sf"/>
</dbReference>
<dbReference type="SUPFAM" id="SSF50978">
    <property type="entry name" value="WD40 repeat-like"/>
    <property type="match status" value="1"/>
</dbReference>
<name>A0A9W6TTN5_9STRA</name>
<feature type="region of interest" description="Disordered" evidence="4">
    <location>
        <begin position="1812"/>
        <end position="1867"/>
    </location>
</feature>
<evidence type="ECO:0000256" key="4">
    <source>
        <dbReference type="SAM" id="MobiDB-lite"/>
    </source>
</evidence>
<accession>A0A9W6TTN5</accession>
<proteinExistence type="predicted"/>
<dbReference type="SUPFAM" id="SSF101908">
    <property type="entry name" value="Putative isomerase YbhE"/>
    <property type="match status" value="1"/>
</dbReference>
<evidence type="ECO:0000313" key="7">
    <source>
        <dbReference type="Proteomes" id="UP001165121"/>
    </source>
</evidence>
<sequence length="1867" mass="206339">MRRLLFDIVQTLPRTLRFPGNFGSQYCWFTIPSETNPPLDNDSHRDLDSKQEDLRIAAMPKPANGVRRRSIESTRSFQNDVAFDELAPSCEMHPEAISSKSPRTRDSNLRRDRNDILSKADQIIRDAGIFDVNTNTVNNQESIDEAYQTPLGSPIMRSMAKKGLRANIVSSSTKAEWPDPILELDRVIGFSNDFSRMLLWLPGNSSCVYTSSSTIIIREFCDEHIDPRQTTIPPRGFSRSTEATTGSVETTKSAVAAREHFLYGHSASICALAVSSDGGILASVELPIQDIQHGVRLWDLSSRECITVVKSQPKGVHALCFSNPSKRRLLLCIVGRDECFRTQIFIWDCSCLRRGNEPALSPAAVSLVARQTSDFPIDCIAFSPYENQDQYHLVSCGRENVRYWRVNSSTGHLTGCPVILNEYSRGTVFTDIGFDTIVESHPSDIRRVRPLYVSSSLGTLVVIDYDLKQVICVYQLHDARINCLSINEGFCVTGSDDCFLRVWPLDFTDFFLEAHHEAGVSSLDVSPDGMKILVGTRNNAIGLLDIADQQYATLLRSHNKEITAMAHAPWGSPLASLLLEDARPGGIGTPDSELVTASSDGTLRIWDTSSGYQLYEFDTQHERVTSLAVSPVSSGIVAVGFASGYTRIFDVHRTSTIGTTSDVIKPTKAPSSILHEFRQHQSSICHMEFDVDAQHLFTSGAGKQMCLYDSRQQEYLPLKMLLADFDPEDGRFELSHDKKWLAVVSGDRKSIVMLDPCSLRVVATVQPPKQPSIASSGQIETHKLVRFSNRSTELLVLSASDRLHIFALPSREFVQSMPLLGQNSISALVMSVNAKYMVTGGVDGSLRVWNWDDRGRIGRMHQSFIGHAGKVNGLTFTKDGRRVITTGDSTAICIWQFHGDSSPLSPRAKSGNRGVEIKHAFEQYDDHSEIHDVQNQNNKENALSSSASAITESKAIFKLSIEADALKLDSENDAMQHERVSSALSNKPYILDRDVPIAYLHTTSNSSCCDLVLNRAVGGFNASKQAWSYSTGKMVCTTKAIVVVEDIASGEQVFYDNLSIDDSSDVEPSDEIILMQLSPSAEYVATISSRCNAVAVLYLGTNQDILLSNEDTSAIREDEHILISLPSDTCAVTALAFGERCQQRRIEELLCVACEVSKPDLSREFVIVVWSTITKRIIWSSTHSREFELTTTRQIVAISDTEFLLLSGERSGISTLTVYQNAMTTSNGTTSVAELEPLIGIFPTQVQLVSLYNRDGKSDRMRYLVGIDNDRYCYFYDLLSNTFIATTQLVLLQSKRRTGNNQTDNTTASSPKTVEFMEWMTTTGKSLLITGSRSENVLYVHALPMLSTKHSARVQVDWQRVARAGISLLYKVVLNNGGLLSGLSVDPCRVAGIATIDDGTVVVVHLDASSTTRLLRETAYTKGKASFAVSKVAWALDGAVVLTLVQNGNSIRVWLPELSKEVASFQVDSAVCTCFAVNPFPSSHDSVSQSMVMAGYSDGSLRVFDLAEMRLLSRFELISSLTKPARYDRVSFDRIVFVGINAALIVTTDNRVLLLDISNALWLTEECQSAGGAKLRPSLPNHSKSRFSTQSANRAKAIPRARTAGGPREGREVVYRELTLLPSSFMRRKRLPGLSKSEEVSVEVGAIEVMTSGEANIHPFLVAVKYTGPARYGEGRCVVKVFAESTMSVLGEEEVAPTDEWRLSTGLKLEQSAAVFMADSTPKTVRVLYPSKHHRPQPDRTATEDSYVWCLEIRDCEQQQVMQRLVLNSRNSGLAAGRRSWSHGSAPSVHAPTTPHQLPLSAGSASIRRLYKYPQQQQQQQLSSPAPVISLPTSNSQPHLPLKNQQQIRAKPNNQQRSKQQTCSNSL</sequence>
<protein>
    <submittedName>
        <fullName evidence="6">Unnamed protein product</fullName>
    </submittedName>
</protein>
<comment type="caution">
    <text evidence="6">The sequence shown here is derived from an EMBL/GenBank/DDBJ whole genome shotgun (WGS) entry which is preliminary data.</text>
</comment>
<dbReference type="PANTHER" id="PTHR13720">
    <property type="entry name" value="WD-40 REPEAT PROTEIN"/>
    <property type="match status" value="1"/>
</dbReference>
<evidence type="ECO:0000256" key="3">
    <source>
        <dbReference type="PROSITE-ProRule" id="PRU00221"/>
    </source>
</evidence>
<dbReference type="EMBL" id="BSXT01000146">
    <property type="protein sequence ID" value="GMF19093.1"/>
    <property type="molecule type" value="Genomic_DNA"/>
</dbReference>
<dbReference type="GO" id="GO:0005929">
    <property type="term" value="C:cilium"/>
    <property type="evidence" value="ECO:0007669"/>
    <property type="project" value="UniProtKB-ARBA"/>
</dbReference>
<dbReference type="Pfam" id="PF23393">
    <property type="entry name" value="Beta-prop_WDR90_POC16_2nd"/>
    <property type="match status" value="1"/>
</dbReference>
<feature type="repeat" description="WD" evidence="3">
    <location>
        <begin position="594"/>
        <end position="616"/>
    </location>
</feature>
<organism evidence="6 7">
    <name type="scientific">Phytophthora fragariaefolia</name>
    <dbReference type="NCBI Taxonomy" id="1490495"/>
    <lineage>
        <taxon>Eukaryota</taxon>
        <taxon>Sar</taxon>
        <taxon>Stramenopiles</taxon>
        <taxon>Oomycota</taxon>
        <taxon>Peronosporomycetes</taxon>
        <taxon>Peronosporales</taxon>
        <taxon>Peronosporaceae</taxon>
        <taxon>Phytophthora</taxon>
    </lineage>
</organism>
<dbReference type="OrthoDB" id="6252103at2759"/>
<gene>
    <name evidence="6" type="ORF">Pfra01_000188400</name>
</gene>
<feature type="repeat" description="WD" evidence="3">
    <location>
        <begin position="822"/>
        <end position="850"/>
    </location>
</feature>
<feature type="domain" description="WDR90/POC16 second beta-propeller" evidence="5">
    <location>
        <begin position="592"/>
        <end position="895"/>
    </location>
</feature>
<feature type="repeat" description="WD" evidence="3">
    <location>
        <begin position="864"/>
        <end position="905"/>
    </location>
</feature>
<dbReference type="InterPro" id="IPR019775">
    <property type="entry name" value="WD40_repeat_CS"/>
</dbReference>
<dbReference type="Proteomes" id="UP001165121">
    <property type="component" value="Unassembled WGS sequence"/>
</dbReference>
<dbReference type="InterPro" id="IPR036322">
    <property type="entry name" value="WD40_repeat_dom_sf"/>
</dbReference>
<dbReference type="InterPro" id="IPR055441">
    <property type="entry name" value="Beta-prop_WDR90_POC16_2nd"/>
</dbReference>
<dbReference type="InterPro" id="IPR001680">
    <property type="entry name" value="WD40_rpt"/>
</dbReference>
<evidence type="ECO:0000259" key="5">
    <source>
        <dbReference type="Pfam" id="PF23393"/>
    </source>
</evidence>
<evidence type="ECO:0000313" key="6">
    <source>
        <dbReference type="EMBL" id="GMF19093.1"/>
    </source>
</evidence>
<dbReference type="SMART" id="SM00320">
    <property type="entry name" value="WD40"/>
    <property type="match status" value="11"/>
</dbReference>
<dbReference type="InterPro" id="IPR050630">
    <property type="entry name" value="WD_repeat_EMAP"/>
</dbReference>
<keyword evidence="7" id="KW-1185">Reference proteome</keyword>
<feature type="region of interest" description="Disordered" evidence="4">
    <location>
        <begin position="1574"/>
        <end position="1605"/>
    </location>
</feature>
<dbReference type="Pfam" id="PF00400">
    <property type="entry name" value="WD40"/>
    <property type="match status" value="1"/>
</dbReference>
<dbReference type="SUPFAM" id="SSF50998">
    <property type="entry name" value="Quinoprotein alcohol dehydrogenase-like"/>
    <property type="match status" value="1"/>
</dbReference>
<dbReference type="PROSITE" id="PS50082">
    <property type="entry name" value="WD_REPEATS_2"/>
    <property type="match status" value="3"/>
</dbReference>
<dbReference type="Gene3D" id="2.130.10.10">
    <property type="entry name" value="YVTN repeat-like/Quinoprotein amine dehydrogenase"/>
    <property type="match status" value="5"/>
</dbReference>
<keyword evidence="2" id="KW-0677">Repeat</keyword>
<keyword evidence="1 3" id="KW-0853">WD repeat</keyword>
<feature type="compositionally biased region" description="Polar residues" evidence="4">
    <location>
        <begin position="1580"/>
        <end position="1593"/>
    </location>
</feature>
<feature type="region of interest" description="Disordered" evidence="4">
    <location>
        <begin position="1775"/>
        <end position="1800"/>
    </location>
</feature>
<dbReference type="PANTHER" id="PTHR13720:SF24">
    <property type="entry name" value="WD REPEAT-CONTAINING PROTEIN 90"/>
    <property type="match status" value="1"/>
</dbReference>
<feature type="compositionally biased region" description="Polar residues" evidence="4">
    <location>
        <begin position="1831"/>
        <end position="1867"/>
    </location>
</feature>
<evidence type="ECO:0000256" key="1">
    <source>
        <dbReference type="ARBA" id="ARBA00022574"/>
    </source>
</evidence>
<evidence type="ECO:0000256" key="2">
    <source>
        <dbReference type="ARBA" id="ARBA00022737"/>
    </source>
</evidence>
<feature type="region of interest" description="Disordered" evidence="4">
    <location>
        <begin position="92"/>
        <end position="111"/>
    </location>
</feature>
<dbReference type="InterPro" id="IPR011047">
    <property type="entry name" value="Quinoprotein_ADH-like_sf"/>
</dbReference>